<gene>
    <name evidence="2" type="primary">LOC112279634</name>
    <name evidence="1" type="ORF">PHYPA_005060</name>
</gene>
<dbReference type="STRING" id="3218.A0A2K1KW98"/>
<dbReference type="InterPro" id="IPR003428">
    <property type="entry name" value="MAM33"/>
</dbReference>
<dbReference type="Gene3D" id="3.10.280.10">
    <property type="entry name" value="Mitochondrial glycoprotein"/>
    <property type="match status" value="1"/>
</dbReference>
<dbReference type="GeneID" id="112279634"/>
<name>A0A2K1KW98_PHYPA</name>
<dbReference type="PANTHER" id="PTHR10826:SF1">
    <property type="entry name" value="COMPLEMENT COMPONENT 1 Q SUBCOMPONENT-BINDING PROTEIN, MITOCHONDRIAL"/>
    <property type="match status" value="1"/>
</dbReference>
<proteinExistence type="predicted"/>
<reference evidence="1 3" key="2">
    <citation type="journal article" date="2018" name="Plant J.">
        <title>The Physcomitrella patens chromosome-scale assembly reveals moss genome structure and evolution.</title>
        <authorList>
            <person name="Lang D."/>
            <person name="Ullrich K.K."/>
            <person name="Murat F."/>
            <person name="Fuchs J."/>
            <person name="Jenkins J."/>
            <person name="Haas F.B."/>
            <person name="Piednoel M."/>
            <person name="Gundlach H."/>
            <person name="Van Bel M."/>
            <person name="Meyberg R."/>
            <person name="Vives C."/>
            <person name="Morata J."/>
            <person name="Symeonidi A."/>
            <person name="Hiss M."/>
            <person name="Muchero W."/>
            <person name="Kamisugi Y."/>
            <person name="Saleh O."/>
            <person name="Blanc G."/>
            <person name="Decker E.L."/>
            <person name="van Gessel N."/>
            <person name="Grimwood J."/>
            <person name="Hayes R.D."/>
            <person name="Graham S.W."/>
            <person name="Gunter L.E."/>
            <person name="McDaniel S.F."/>
            <person name="Hoernstein S.N.W."/>
            <person name="Larsson A."/>
            <person name="Li F.W."/>
            <person name="Perroud P.F."/>
            <person name="Phillips J."/>
            <person name="Ranjan P."/>
            <person name="Rokshar D.S."/>
            <person name="Rothfels C.J."/>
            <person name="Schneider L."/>
            <person name="Shu S."/>
            <person name="Stevenson D.W."/>
            <person name="Thummler F."/>
            <person name="Tillich M."/>
            <person name="Villarreal Aguilar J.C."/>
            <person name="Widiez T."/>
            <person name="Wong G.K."/>
            <person name="Wymore A."/>
            <person name="Zhang Y."/>
            <person name="Zimmer A.D."/>
            <person name="Quatrano R.S."/>
            <person name="Mayer K.F.X."/>
            <person name="Goodstein D."/>
            <person name="Casacuberta J.M."/>
            <person name="Vandepoele K."/>
            <person name="Reski R."/>
            <person name="Cuming A.C."/>
            <person name="Tuskan G.A."/>
            <person name="Maumus F."/>
            <person name="Salse J."/>
            <person name="Schmutz J."/>
            <person name="Rensing S.A."/>
        </authorList>
    </citation>
    <scope>NUCLEOTIDE SEQUENCE [LARGE SCALE GENOMIC DNA]</scope>
    <source>
        <strain evidence="2 3">cv. Gransden 2004</strain>
    </source>
</reference>
<evidence type="ECO:0000313" key="3">
    <source>
        <dbReference type="Proteomes" id="UP000006727"/>
    </source>
</evidence>
<dbReference type="Pfam" id="PF02330">
    <property type="entry name" value="MAM33"/>
    <property type="match status" value="1"/>
</dbReference>
<dbReference type="Proteomes" id="UP000006727">
    <property type="component" value="Chromosome 3"/>
</dbReference>
<protein>
    <recommendedName>
        <fullName evidence="4">Mitochondrial glycoprotein</fullName>
    </recommendedName>
</protein>
<dbReference type="InterPro" id="IPR036561">
    <property type="entry name" value="MAM33_sf"/>
</dbReference>
<dbReference type="Gramene" id="Pp3c3_27780V3.1">
    <property type="protein sequence ID" value="Pp3c3_27780V3.1"/>
    <property type="gene ID" value="Pp3c3_27780"/>
</dbReference>
<evidence type="ECO:0000313" key="1">
    <source>
        <dbReference type="EMBL" id="PNR58065.1"/>
    </source>
</evidence>
<evidence type="ECO:0000313" key="2">
    <source>
        <dbReference type="EnsemblPlants" id="Pp3c3_27780V3.1"/>
    </source>
</evidence>
<organism evidence="1">
    <name type="scientific">Physcomitrium patens</name>
    <name type="common">Spreading-leaved earth moss</name>
    <name type="synonym">Physcomitrella patens</name>
    <dbReference type="NCBI Taxonomy" id="3218"/>
    <lineage>
        <taxon>Eukaryota</taxon>
        <taxon>Viridiplantae</taxon>
        <taxon>Streptophyta</taxon>
        <taxon>Embryophyta</taxon>
        <taxon>Bryophyta</taxon>
        <taxon>Bryophytina</taxon>
        <taxon>Bryopsida</taxon>
        <taxon>Funariidae</taxon>
        <taxon>Funariales</taxon>
        <taxon>Funariaceae</taxon>
        <taxon>Physcomitrium</taxon>
    </lineage>
</organism>
<dbReference type="PANTHER" id="PTHR10826">
    <property type="entry name" value="COMPLEMENT COMPONENT 1"/>
    <property type="match status" value="1"/>
</dbReference>
<dbReference type="AlphaFoldDB" id="A0A2K1KW98"/>
<dbReference type="PaxDb" id="3218-PP1S157_15V6.1"/>
<dbReference type="EnsemblPlants" id="Pp3c3_27780V3.2">
    <property type="protein sequence ID" value="Pp3c3_27780V3.2"/>
    <property type="gene ID" value="Pp3c3_27780"/>
</dbReference>
<evidence type="ECO:0008006" key="4">
    <source>
        <dbReference type="Google" id="ProtNLM"/>
    </source>
</evidence>
<dbReference type="OrthoDB" id="278212at2759"/>
<keyword evidence="3" id="KW-1185">Reference proteome</keyword>
<dbReference type="EMBL" id="ABEU02000003">
    <property type="protein sequence ID" value="PNR58065.1"/>
    <property type="molecule type" value="Genomic_DNA"/>
</dbReference>
<dbReference type="GO" id="GO:0005759">
    <property type="term" value="C:mitochondrial matrix"/>
    <property type="evidence" value="ECO:0007669"/>
    <property type="project" value="InterPro"/>
</dbReference>
<dbReference type="RefSeq" id="XP_024370035.1">
    <property type="nucleotide sequence ID" value="XM_024514267.2"/>
</dbReference>
<accession>A0A2K1KW98</accession>
<dbReference type="KEGG" id="ppp:112279634"/>
<dbReference type="Gramene" id="Pp3c3_27780V3.2">
    <property type="protein sequence ID" value="Pp3c3_27780V3.2"/>
    <property type="gene ID" value="Pp3c3_27780"/>
</dbReference>
<dbReference type="EnsemblPlants" id="Pp3c3_27780V3.1">
    <property type="protein sequence ID" value="Pp3c3_27780V3.1"/>
    <property type="gene ID" value="Pp3c3_27780"/>
</dbReference>
<reference evidence="1 3" key="1">
    <citation type="journal article" date="2008" name="Science">
        <title>The Physcomitrella genome reveals evolutionary insights into the conquest of land by plants.</title>
        <authorList>
            <person name="Rensing S."/>
            <person name="Lang D."/>
            <person name="Zimmer A."/>
            <person name="Terry A."/>
            <person name="Salamov A."/>
            <person name="Shapiro H."/>
            <person name="Nishiyama T."/>
            <person name="Perroud P.-F."/>
            <person name="Lindquist E."/>
            <person name="Kamisugi Y."/>
            <person name="Tanahashi T."/>
            <person name="Sakakibara K."/>
            <person name="Fujita T."/>
            <person name="Oishi K."/>
            <person name="Shin-I T."/>
            <person name="Kuroki Y."/>
            <person name="Toyoda A."/>
            <person name="Suzuki Y."/>
            <person name="Hashimoto A."/>
            <person name="Yamaguchi K."/>
            <person name="Sugano A."/>
            <person name="Kohara Y."/>
            <person name="Fujiyama A."/>
            <person name="Anterola A."/>
            <person name="Aoki S."/>
            <person name="Ashton N."/>
            <person name="Barbazuk W.B."/>
            <person name="Barker E."/>
            <person name="Bennetzen J."/>
            <person name="Bezanilla M."/>
            <person name="Blankenship R."/>
            <person name="Cho S.H."/>
            <person name="Dutcher S."/>
            <person name="Estelle M."/>
            <person name="Fawcett J.A."/>
            <person name="Gundlach H."/>
            <person name="Hanada K."/>
            <person name="Heyl A."/>
            <person name="Hicks K.A."/>
            <person name="Hugh J."/>
            <person name="Lohr M."/>
            <person name="Mayer K."/>
            <person name="Melkozernov A."/>
            <person name="Murata T."/>
            <person name="Nelson D."/>
            <person name="Pils B."/>
            <person name="Prigge M."/>
            <person name="Reiss B."/>
            <person name="Renner T."/>
            <person name="Rombauts S."/>
            <person name="Rushton P."/>
            <person name="Sanderfoot A."/>
            <person name="Schween G."/>
            <person name="Shiu S.-H."/>
            <person name="Stueber K."/>
            <person name="Theodoulou F.L."/>
            <person name="Tu H."/>
            <person name="Van de Peer Y."/>
            <person name="Verrier P.J."/>
            <person name="Waters E."/>
            <person name="Wood A."/>
            <person name="Yang L."/>
            <person name="Cove D."/>
            <person name="Cuming A."/>
            <person name="Hasebe M."/>
            <person name="Lucas S."/>
            <person name="Mishler D.B."/>
            <person name="Reski R."/>
            <person name="Grigoriev I."/>
            <person name="Quatrano R.S."/>
            <person name="Boore J.L."/>
        </authorList>
    </citation>
    <scope>NUCLEOTIDE SEQUENCE [LARGE SCALE GENOMIC DNA]</scope>
    <source>
        <strain evidence="2 3">cv. Gransden 2004</strain>
    </source>
</reference>
<dbReference type="SUPFAM" id="SSF54529">
    <property type="entry name" value="Mitochondrial glycoprotein MAM33-like"/>
    <property type="match status" value="1"/>
</dbReference>
<sequence>MFSSWAWRRSAQLLPGASGSSLFVRCAKAVAAESRGSLEPAKEEPSYLAAEIERMKKAYENYSVSPPKPFKLKDNGDLHLLLTRRKGPEDIQVRCELFFHPRGGPPEELVIEELEEEQSVEQKVVVNITLTITKDGPQALEVNVDCDRRGYAVNHIVYREKKDMKIEDEYFPAFWRISPKLRVEIHNFLERRGLDERFACWVHDQMDNKAFRERLHQLQKIDSFLGYKLKL</sequence>
<reference evidence="2" key="3">
    <citation type="submission" date="2020-12" db="UniProtKB">
        <authorList>
            <consortium name="EnsemblPlants"/>
        </authorList>
    </citation>
    <scope>IDENTIFICATION</scope>
</reference>